<dbReference type="EMBL" id="VTOX01000002">
    <property type="protein sequence ID" value="NKE65512.1"/>
    <property type="molecule type" value="Genomic_DNA"/>
</dbReference>
<evidence type="ECO:0000313" key="1">
    <source>
        <dbReference type="EMBL" id="NKE65512.1"/>
    </source>
</evidence>
<dbReference type="Proteomes" id="UP000521868">
    <property type="component" value="Unassembled WGS sequence"/>
</dbReference>
<sequence>MSTSSYLANFGVTIGQAREYVLAHLNDPHAIVATARQYGITNDMLGEIAGGYSAAEVRGYLAGFGIDATPLEAESLFPPDMLAFSEVMALNAATGALSTASLRAQVIAHTGESAYNAAFDPNHYAGGLDGIFSAADLGVSSLGDLPATAATLESLFYGTIIRLAGTLDMQEAMEVAQFVQEKGAALENEDPAVLQEFMALMHGIVADPGNPPALGEDQIAQAAVASAVALVAVASQHDQSLFAELLTGFSF</sequence>
<keyword evidence="2" id="KW-1185">Reference proteome</keyword>
<dbReference type="AlphaFoldDB" id="A0A7X6DE99"/>
<name>A0A7X6DE99_9BURK</name>
<proteinExistence type="predicted"/>
<reference evidence="1 2" key="1">
    <citation type="journal article" date="2020" name="Nature">
        <title>Bacterial chemolithoautotrophy via manganese oxidation.</title>
        <authorList>
            <person name="Yu H."/>
            <person name="Leadbetter J.R."/>
        </authorList>
    </citation>
    <scope>NUCLEOTIDE SEQUENCE [LARGE SCALE GENOMIC DNA]</scope>
    <source>
        <strain evidence="1 2">RBP-1</strain>
    </source>
</reference>
<protein>
    <submittedName>
        <fullName evidence="1">Uncharacterized protein</fullName>
    </submittedName>
</protein>
<accession>A0A7X6DE99</accession>
<comment type="caution">
    <text evidence="1">The sequence shown here is derived from an EMBL/GenBank/DDBJ whole genome shotgun (WGS) entry which is preliminary data.</text>
</comment>
<dbReference type="RefSeq" id="WP_168106630.1">
    <property type="nucleotide sequence ID" value="NZ_VTOX01000002.1"/>
</dbReference>
<evidence type="ECO:0000313" key="2">
    <source>
        <dbReference type="Proteomes" id="UP000521868"/>
    </source>
</evidence>
<gene>
    <name evidence="1" type="ORF">RAMLITH_06725</name>
</gene>
<organism evidence="1 2">
    <name type="scientific">Ramlibacter lithotrophicus</name>
    <dbReference type="NCBI Taxonomy" id="2606681"/>
    <lineage>
        <taxon>Bacteria</taxon>
        <taxon>Pseudomonadati</taxon>
        <taxon>Pseudomonadota</taxon>
        <taxon>Betaproteobacteria</taxon>
        <taxon>Burkholderiales</taxon>
        <taxon>Comamonadaceae</taxon>
        <taxon>Ramlibacter</taxon>
    </lineage>
</organism>